<proteinExistence type="predicted"/>
<keyword evidence="1" id="KW-0812">Transmembrane</keyword>
<evidence type="ECO:0000313" key="2">
    <source>
        <dbReference type="EMBL" id="RXX20116.1"/>
    </source>
</evidence>
<accession>A0A4Q2FM34</accession>
<protein>
    <submittedName>
        <fullName evidence="2">Uncharacterized protein</fullName>
    </submittedName>
</protein>
<dbReference type="AlphaFoldDB" id="A0A4Q2FM34"/>
<organism evidence="2 3">
    <name type="scientific">Streptococcus oralis</name>
    <dbReference type="NCBI Taxonomy" id="1303"/>
    <lineage>
        <taxon>Bacteria</taxon>
        <taxon>Bacillati</taxon>
        <taxon>Bacillota</taxon>
        <taxon>Bacilli</taxon>
        <taxon>Lactobacillales</taxon>
        <taxon>Streptococcaceae</taxon>
        <taxon>Streptococcus</taxon>
    </lineage>
</organism>
<gene>
    <name evidence="2" type="ORF">DF217_10140</name>
</gene>
<keyword evidence="1" id="KW-0472">Membrane</keyword>
<evidence type="ECO:0000256" key="1">
    <source>
        <dbReference type="SAM" id="Phobius"/>
    </source>
</evidence>
<sequence length="61" mass="7376">MSFSPFLFVFAYILSYNVIVVKKEGVFMLKKYFSKYKWTDLFWILFVILTCIYVGNHDLFT</sequence>
<reference evidence="2 3" key="1">
    <citation type="submission" date="2018-05" db="EMBL/GenBank/DDBJ databases">
        <title>Streptococcus from otitis media.</title>
        <authorList>
            <person name="Wayes A.M."/>
            <person name="Jakubovics N.S."/>
        </authorList>
    </citation>
    <scope>NUCLEOTIDE SEQUENCE [LARGE SCALE GENOMIC DNA]</scope>
    <source>
        <strain evidence="2 3">NU39</strain>
    </source>
</reference>
<comment type="caution">
    <text evidence="2">The sequence shown here is derived from an EMBL/GenBank/DDBJ whole genome shotgun (WGS) entry which is preliminary data.</text>
</comment>
<evidence type="ECO:0000313" key="3">
    <source>
        <dbReference type="Proteomes" id="UP000289921"/>
    </source>
</evidence>
<name>A0A4Q2FM34_STROR</name>
<feature type="transmembrane region" description="Helical" evidence="1">
    <location>
        <begin position="38"/>
        <end position="55"/>
    </location>
</feature>
<dbReference type="EMBL" id="QEWK01000023">
    <property type="protein sequence ID" value="RXX20116.1"/>
    <property type="molecule type" value="Genomic_DNA"/>
</dbReference>
<feature type="non-terminal residue" evidence="2">
    <location>
        <position position="61"/>
    </location>
</feature>
<feature type="transmembrane region" description="Helical" evidence="1">
    <location>
        <begin position="6"/>
        <end position="26"/>
    </location>
</feature>
<keyword evidence="1" id="KW-1133">Transmembrane helix</keyword>
<dbReference type="Proteomes" id="UP000289921">
    <property type="component" value="Unassembled WGS sequence"/>
</dbReference>